<comment type="subcellular location">
    <subcellularLocation>
        <location evidence="1 8">Mitochondrion</location>
    </subcellularLocation>
</comment>
<evidence type="ECO:0000256" key="9">
    <source>
        <dbReference type="SAM" id="MobiDB-lite"/>
    </source>
</evidence>
<keyword evidence="6 8" id="KW-0446">Lipid-binding</keyword>
<dbReference type="EMBL" id="AGSI01000004">
    <property type="protein sequence ID" value="EIE25574.1"/>
    <property type="molecule type" value="Genomic_DNA"/>
</dbReference>
<evidence type="ECO:0000256" key="1">
    <source>
        <dbReference type="ARBA" id="ARBA00004173"/>
    </source>
</evidence>
<dbReference type="RefSeq" id="XP_005650118.1">
    <property type="nucleotide sequence ID" value="XM_005650061.1"/>
</dbReference>
<dbReference type="UniPathway" id="UPA00232"/>
<keyword evidence="5" id="KW-0809">Transit peptide</keyword>
<dbReference type="GO" id="GO:0008289">
    <property type="term" value="F:lipid binding"/>
    <property type="evidence" value="ECO:0007669"/>
    <property type="project" value="UniProtKB-UniRule"/>
</dbReference>
<evidence type="ECO:0000256" key="6">
    <source>
        <dbReference type="ARBA" id="ARBA00023121"/>
    </source>
</evidence>
<keyword evidence="7 8" id="KW-0496">Mitochondrion</keyword>
<dbReference type="OrthoDB" id="619536at2759"/>
<reference evidence="11 12" key="1">
    <citation type="journal article" date="2012" name="Genome Biol.">
        <title>The genome of the polar eukaryotic microalga coccomyxa subellipsoidea reveals traits of cold adaptation.</title>
        <authorList>
            <person name="Blanc G."/>
            <person name="Agarkova I."/>
            <person name="Grimwood J."/>
            <person name="Kuo A."/>
            <person name="Brueggeman A."/>
            <person name="Dunigan D."/>
            <person name="Gurnon J."/>
            <person name="Ladunga I."/>
            <person name="Lindquist E."/>
            <person name="Lucas S."/>
            <person name="Pangilinan J."/>
            <person name="Proschold T."/>
            <person name="Salamov A."/>
            <person name="Schmutz J."/>
            <person name="Weeks D."/>
            <person name="Yamada T."/>
            <person name="Claverie J.M."/>
            <person name="Grigoriev I."/>
            <person name="Van Etten J."/>
            <person name="Lomsadze A."/>
            <person name="Borodovsky M."/>
        </authorList>
    </citation>
    <scope>NUCLEOTIDE SEQUENCE [LARGE SCALE GENOMIC DNA]</scope>
    <source>
        <strain evidence="11 12">C-169</strain>
    </source>
</reference>
<organism evidence="11 12">
    <name type="scientific">Coccomyxa subellipsoidea (strain C-169)</name>
    <name type="common">Green microalga</name>
    <dbReference type="NCBI Taxonomy" id="574566"/>
    <lineage>
        <taxon>Eukaryota</taxon>
        <taxon>Viridiplantae</taxon>
        <taxon>Chlorophyta</taxon>
        <taxon>core chlorophytes</taxon>
        <taxon>Trebouxiophyceae</taxon>
        <taxon>Trebouxiophyceae incertae sedis</taxon>
        <taxon>Coccomyxaceae</taxon>
        <taxon>Coccomyxa</taxon>
        <taxon>Coccomyxa subellipsoidea</taxon>
    </lineage>
</organism>
<evidence type="ECO:0000256" key="2">
    <source>
        <dbReference type="ARBA" id="ARBA00004749"/>
    </source>
</evidence>
<feature type="compositionally biased region" description="Polar residues" evidence="9">
    <location>
        <begin position="78"/>
        <end position="88"/>
    </location>
</feature>
<dbReference type="Pfam" id="PF08511">
    <property type="entry name" value="COQ9"/>
    <property type="match status" value="1"/>
</dbReference>
<sequence>MAGVHFDAILTSPPRIPDIASCRAISSISFEGVVTPDQEYRAFRESRLGFSTDTGIPQDSSSSGGDTQFQRILQHPSTEFGSEASASSIPEEDPEDAEGDAEGDDAQELRERLLKAALAHVKNKGWSVAALQSGAEDLQLSRSVSGIVSNGAAGLVEYFVDDCNQRLAAELDSREKELAGTRVPERVRMAVRMRLEMLIPYIDTWPQALGIQAHPGHVATAVRQRAELADDIWHACGDTSTDYNWYTKRGLLAAVYAATELYMLTDYSPGYADTWRSLDRRLADVKRLGGAAAEARQAMSSVLASVGSMAEWAQEAVIQAQRRRQQQ</sequence>
<name>I0Z4K5_COCSC</name>
<comment type="function">
    <text evidence="8">Membrane-associated protein that warps the membrane surface to access and bind aromatic isoprenes with high specificity, including ubiquinone (CoQ) isoprene intermediates and presents them directly to Coq7, therefore facilitating the Coq7-mediated hydroxylase step. Participates in the biosynthesis of coenzyme Q, also named ubiquinone, an essential lipid-soluble electron transporter for aerobic cellular respiration.</text>
</comment>
<comment type="caution">
    <text evidence="11">The sequence shown here is derived from an EMBL/GenBank/DDBJ whole genome shotgun (WGS) entry which is preliminary data.</text>
</comment>
<evidence type="ECO:0000256" key="3">
    <source>
        <dbReference type="ARBA" id="ARBA00010766"/>
    </source>
</evidence>
<evidence type="ECO:0000256" key="8">
    <source>
        <dbReference type="RuleBase" id="RU366063"/>
    </source>
</evidence>
<evidence type="ECO:0000256" key="7">
    <source>
        <dbReference type="ARBA" id="ARBA00023128"/>
    </source>
</evidence>
<dbReference type="eggNOG" id="KOG2969">
    <property type="taxonomic scope" value="Eukaryota"/>
</dbReference>
<keyword evidence="11" id="KW-0830">Ubiquinone</keyword>
<protein>
    <recommendedName>
        <fullName evidence="8">Ubiquinone biosynthesis protein</fullName>
    </recommendedName>
</protein>
<dbReference type="InterPro" id="IPR013718">
    <property type="entry name" value="COQ9_C"/>
</dbReference>
<dbReference type="PANTHER" id="PTHR21427">
    <property type="entry name" value="UBIQUINONE BIOSYNTHESIS PROTEIN COQ9, MITOCHONDRIAL"/>
    <property type="match status" value="1"/>
</dbReference>
<dbReference type="FunFam" id="1.10.357.10:FF:000004">
    <property type="entry name" value="Ubiquinone biosynthesis protein COQ9, mitochondrial"/>
    <property type="match status" value="1"/>
</dbReference>
<evidence type="ECO:0000256" key="5">
    <source>
        <dbReference type="ARBA" id="ARBA00022946"/>
    </source>
</evidence>
<gene>
    <name evidence="11" type="ORF">COCSUDRAFT_32690</name>
</gene>
<proteinExistence type="inferred from homology"/>
<dbReference type="AlphaFoldDB" id="I0Z4K5"/>
<evidence type="ECO:0000256" key="4">
    <source>
        <dbReference type="ARBA" id="ARBA00022688"/>
    </source>
</evidence>
<dbReference type="Gene3D" id="1.10.357.10">
    <property type="entry name" value="Tetracycline Repressor, domain 2"/>
    <property type="match status" value="1"/>
</dbReference>
<feature type="region of interest" description="Disordered" evidence="9">
    <location>
        <begin position="78"/>
        <end position="106"/>
    </location>
</feature>
<evidence type="ECO:0000259" key="10">
    <source>
        <dbReference type="Pfam" id="PF08511"/>
    </source>
</evidence>
<keyword evidence="12" id="KW-1185">Reference proteome</keyword>
<dbReference type="PANTHER" id="PTHR21427:SF19">
    <property type="entry name" value="UBIQUINONE BIOSYNTHESIS PROTEIN COQ9, MITOCHONDRIAL"/>
    <property type="match status" value="1"/>
</dbReference>
<comment type="similarity">
    <text evidence="3 8">Belongs to the COQ9 family.</text>
</comment>
<accession>I0Z4K5</accession>
<dbReference type="GeneID" id="17043576"/>
<feature type="domain" description="COQ9 C-terminal" evidence="10">
    <location>
        <begin position="219"/>
        <end position="289"/>
    </location>
</feature>
<dbReference type="GO" id="GO:0005743">
    <property type="term" value="C:mitochondrial inner membrane"/>
    <property type="evidence" value="ECO:0007669"/>
    <property type="project" value="TreeGrafter"/>
</dbReference>
<dbReference type="NCBIfam" id="TIGR02396">
    <property type="entry name" value="diverge_rpsU"/>
    <property type="match status" value="1"/>
</dbReference>
<dbReference type="STRING" id="574566.I0Z4K5"/>
<keyword evidence="4 8" id="KW-0831">Ubiquinone biosynthesis</keyword>
<dbReference type="GO" id="GO:0006744">
    <property type="term" value="P:ubiquinone biosynthetic process"/>
    <property type="evidence" value="ECO:0007669"/>
    <property type="project" value="UniProtKB-UniRule"/>
</dbReference>
<evidence type="ECO:0000313" key="11">
    <source>
        <dbReference type="EMBL" id="EIE25574.1"/>
    </source>
</evidence>
<comment type="pathway">
    <text evidence="2 8">Cofactor biosynthesis; ubiquinone biosynthesis.</text>
</comment>
<feature type="compositionally biased region" description="Acidic residues" evidence="9">
    <location>
        <begin position="90"/>
        <end position="106"/>
    </location>
</feature>
<dbReference type="KEGG" id="csl:COCSUDRAFT_32690"/>
<dbReference type="Proteomes" id="UP000007264">
    <property type="component" value="Unassembled WGS sequence"/>
</dbReference>
<dbReference type="InterPro" id="IPR012762">
    <property type="entry name" value="Ubiq_biosynth_COQ9"/>
</dbReference>
<evidence type="ECO:0000313" key="12">
    <source>
        <dbReference type="Proteomes" id="UP000007264"/>
    </source>
</evidence>